<organism evidence="2">
    <name type="scientific">Thermohahella caldifontis</name>
    <dbReference type="NCBI Taxonomy" id="3142973"/>
    <lineage>
        <taxon>Bacteria</taxon>
        <taxon>Pseudomonadati</taxon>
        <taxon>Pseudomonadota</taxon>
        <taxon>Gammaproteobacteria</taxon>
        <taxon>Oceanospirillales</taxon>
        <taxon>Hahellaceae</taxon>
        <taxon>Thermohahella</taxon>
    </lineage>
</organism>
<evidence type="ECO:0000313" key="2">
    <source>
        <dbReference type="EMBL" id="XDT71825.1"/>
    </source>
</evidence>
<protein>
    <recommendedName>
        <fullName evidence="3">PepSY domain-containing protein</fullName>
    </recommendedName>
</protein>
<proteinExistence type="predicted"/>
<dbReference type="RefSeq" id="WP_369600849.1">
    <property type="nucleotide sequence ID" value="NZ_CP154858.1"/>
</dbReference>
<dbReference type="AlphaFoldDB" id="A0AB39UVH3"/>
<gene>
    <name evidence="2" type="ORF">AAIA72_13585</name>
</gene>
<keyword evidence="1" id="KW-0732">Signal</keyword>
<feature type="signal peptide" evidence="1">
    <location>
        <begin position="1"/>
        <end position="20"/>
    </location>
</feature>
<dbReference type="EMBL" id="CP154858">
    <property type="protein sequence ID" value="XDT71825.1"/>
    <property type="molecule type" value="Genomic_DNA"/>
</dbReference>
<reference evidence="2" key="1">
    <citation type="submission" date="2024-05" db="EMBL/GenBank/DDBJ databases">
        <title>Genome sequencing of novel strain.</title>
        <authorList>
            <person name="Ganbat D."/>
            <person name="Ganbat S."/>
            <person name="Lee S.-J."/>
        </authorList>
    </citation>
    <scope>NUCLEOTIDE SEQUENCE</scope>
    <source>
        <strain evidence="2">SMD15-11</strain>
    </source>
</reference>
<evidence type="ECO:0000256" key="1">
    <source>
        <dbReference type="SAM" id="SignalP"/>
    </source>
</evidence>
<name>A0AB39UVH3_9GAMM</name>
<dbReference type="KEGG" id="tcd:AAIA72_13585"/>
<feature type="chain" id="PRO_5044239142" description="PepSY domain-containing protein" evidence="1">
    <location>
        <begin position="21"/>
        <end position="73"/>
    </location>
</feature>
<evidence type="ECO:0008006" key="3">
    <source>
        <dbReference type="Google" id="ProtNLM"/>
    </source>
</evidence>
<accession>A0AB39UVH3</accession>
<sequence>MTRIVRILMISLSMMNLAAALEPAATEDDAVRQIREEGLGKVLKVETRDDVYRIRVLTPDGIVREVDVPRKRN</sequence>